<feature type="domain" description="Core-binding (CB)" evidence="7">
    <location>
        <begin position="53"/>
        <end position="132"/>
    </location>
</feature>
<dbReference type="SUPFAM" id="SSF56349">
    <property type="entry name" value="DNA breaking-rejoining enzymes"/>
    <property type="match status" value="1"/>
</dbReference>
<sequence length="330" mass="39395">MPRQPKPFFRKDRQTWYVQIRGKQYRLAQDETLAFQKYHELMAQFPRVEVDCHSVAFICDQFLEWTLHNRSEATFVYYRERLQAFLSMHPDLLVHQLKPFHVQRWVDSNPTWSDGHRRGLITTIKRAFNWALKSGHIDQNPIMHLEKPPGGRRERILKDEEYAHILSLVKDQEFRDLLTLAWETGARPQELLRVEARHIDLQNRRWVFPREEAKGKKQVRVIYLNEVAWEISERYRLLHPEGNLLRNTESNPWKPTAVNCRFNRIQKKTGEKLCLYNFRHSFATRMLEKGVDGITVAQLMGHRDTTMLGKVYQHLSQNPTFLRQQLQNAS</sequence>
<evidence type="ECO:0000256" key="1">
    <source>
        <dbReference type="ARBA" id="ARBA00008857"/>
    </source>
</evidence>
<dbReference type="InterPro" id="IPR002104">
    <property type="entry name" value="Integrase_catalytic"/>
</dbReference>
<dbReference type="PANTHER" id="PTHR30629:SF2">
    <property type="entry name" value="PROPHAGE INTEGRASE INTS-RELATED"/>
    <property type="match status" value="1"/>
</dbReference>
<keyword evidence="2" id="KW-0229">DNA integration</keyword>
<dbReference type="GO" id="GO:0006310">
    <property type="term" value="P:DNA recombination"/>
    <property type="evidence" value="ECO:0007669"/>
    <property type="project" value="UniProtKB-KW"/>
</dbReference>
<dbReference type="Pfam" id="PF00589">
    <property type="entry name" value="Phage_integrase"/>
    <property type="match status" value="1"/>
</dbReference>
<organism evidence="8 9">
    <name type="scientific">Polystyrenella longa</name>
    <dbReference type="NCBI Taxonomy" id="2528007"/>
    <lineage>
        <taxon>Bacteria</taxon>
        <taxon>Pseudomonadati</taxon>
        <taxon>Planctomycetota</taxon>
        <taxon>Planctomycetia</taxon>
        <taxon>Planctomycetales</taxon>
        <taxon>Planctomycetaceae</taxon>
        <taxon>Polystyrenella</taxon>
    </lineage>
</organism>
<dbReference type="RefSeq" id="WP_144998995.1">
    <property type="nucleotide sequence ID" value="NZ_CP036281.1"/>
</dbReference>
<dbReference type="GO" id="GO:0003677">
    <property type="term" value="F:DNA binding"/>
    <property type="evidence" value="ECO:0007669"/>
    <property type="project" value="UniProtKB-UniRule"/>
</dbReference>
<feature type="domain" description="Tyr recombinase" evidence="6">
    <location>
        <begin position="152"/>
        <end position="327"/>
    </location>
</feature>
<dbReference type="GO" id="GO:0015074">
    <property type="term" value="P:DNA integration"/>
    <property type="evidence" value="ECO:0007669"/>
    <property type="project" value="UniProtKB-KW"/>
</dbReference>
<evidence type="ECO:0000256" key="4">
    <source>
        <dbReference type="ARBA" id="ARBA00023172"/>
    </source>
</evidence>
<dbReference type="Gene3D" id="1.10.150.130">
    <property type="match status" value="1"/>
</dbReference>
<dbReference type="EMBL" id="CP036281">
    <property type="protein sequence ID" value="QDU82632.1"/>
    <property type="molecule type" value="Genomic_DNA"/>
</dbReference>
<dbReference type="AlphaFoldDB" id="A0A518CTS2"/>
<dbReference type="CDD" id="cd00796">
    <property type="entry name" value="INT_Rci_Hp1_C"/>
    <property type="match status" value="1"/>
</dbReference>
<name>A0A518CTS2_9PLAN</name>
<keyword evidence="9" id="KW-1185">Reference proteome</keyword>
<dbReference type="PROSITE" id="PS51900">
    <property type="entry name" value="CB"/>
    <property type="match status" value="1"/>
</dbReference>
<reference evidence="8 9" key="1">
    <citation type="submission" date="2019-02" db="EMBL/GenBank/DDBJ databases">
        <title>Deep-cultivation of Planctomycetes and their phenomic and genomic characterization uncovers novel biology.</title>
        <authorList>
            <person name="Wiegand S."/>
            <person name="Jogler M."/>
            <person name="Boedeker C."/>
            <person name="Pinto D."/>
            <person name="Vollmers J."/>
            <person name="Rivas-Marin E."/>
            <person name="Kohn T."/>
            <person name="Peeters S.H."/>
            <person name="Heuer A."/>
            <person name="Rast P."/>
            <person name="Oberbeckmann S."/>
            <person name="Bunk B."/>
            <person name="Jeske O."/>
            <person name="Meyerdierks A."/>
            <person name="Storesund J.E."/>
            <person name="Kallscheuer N."/>
            <person name="Luecker S."/>
            <person name="Lage O.M."/>
            <person name="Pohl T."/>
            <person name="Merkel B.J."/>
            <person name="Hornburger P."/>
            <person name="Mueller R.-W."/>
            <person name="Bruemmer F."/>
            <person name="Labrenz M."/>
            <person name="Spormann A.M."/>
            <person name="Op den Camp H."/>
            <person name="Overmann J."/>
            <person name="Amann R."/>
            <person name="Jetten M.S.M."/>
            <person name="Mascher T."/>
            <person name="Medema M.H."/>
            <person name="Devos D.P."/>
            <person name="Kaster A.-K."/>
            <person name="Ovreas L."/>
            <person name="Rohde M."/>
            <person name="Galperin M.Y."/>
            <person name="Jogler C."/>
        </authorList>
    </citation>
    <scope>NUCLEOTIDE SEQUENCE [LARGE SCALE GENOMIC DNA]</scope>
    <source>
        <strain evidence="8 9">Pla110</strain>
    </source>
</reference>
<evidence type="ECO:0000256" key="5">
    <source>
        <dbReference type="PROSITE-ProRule" id="PRU01248"/>
    </source>
</evidence>
<gene>
    <name evidence="8" type="primary">xerD_2</name>
    <name evidence="8" type="ORF">Pla110_43930</name>
</gene>
<comment type="similarity">
    <text evidence="1">Belongs to the 'phage' integrase family.</text>
</comment>
<dbReference type="InterPro" id="IPR010998">
    <property type="entry name" value="Integrase_recombinase_N"/>
</dbReference>
<evidence type="ECO:0000256" key="2">
    <source>
        <dbReference type="ARBA" id="ARBA00022908"/>
    </source>
</evidence>
<dbReference type="Proteomes" id="UP000317178">
    <property type="component" value="Chromosome"/>
</dbReference>
<dbReference type="InterPro" id="IPR011010">
    <property type="entry name" value="DNA_brk_join_enz"/>
</dbReference>
<evidence type="ECO:0000259" key="7">
    <source>
        <dbReference type="PROSITE" id="PS51900"/>
    </source>
</evidence>
<evidence type="ECO:0000313" key="8">
    <source>
        <dbReference type="EMBL" id="QDU82632.1"/>
    </source>
</evidence>
<dbReference type="InterPro" id="IPR050808">
    <property type="entry name" value="Phage_Integrase"/>
</dbReference>
<proteinExistence type="inferred from homology"/>
<accession>A0A518CTS2</accession>
<dbReference type="InterPro" id="IPR013762">
    <property type="entry name" value="Integrase-like_cat_sf"/>
</dbReference>
<evidence type="ECO:0000313" key="9">
    <source>
        <dbReference type="Proteomes" id="UP000317178"/>
    </source>
</evidence>
<protein>
    <submittedName>
        <fullName evidence="8">Tyrosine recombinase XerD</fullName>
    </submittedName>
</protein>
<dbReference type="KEGG" id="plon:Pla110_43930"/>
<dbReference type="InterPro" id="IPR044068">
    <property type="entry name" value="CB"/>
</dbReference>
<dbReference type="Gene3D" id="1.10.443.10">
    <property type="entry name" value="Intergrase catalytic core"/>
    <property type="match status" value="1"/>
</dbReference>
<keyword evidence="3 5" id="KW-0238">DNA-binding</keyword>
<keyword evidence="4" id="KW-0233">DNA recombination</keyword>
<evidence type="ECO:0000256" key="3">
    <source>
        <dbReference type="ARBA" id="ARBA00023125"/>
    </source>
</evidence>
<dbReference type="PROSITE" id="PS51898">
    <property type="entry name" value="TYR_RECOMBINASE"/>
    <property type="match status" value="1"/>
</dbReference>
<dbReference type="PANTHER" id="PTHR30629">
    <property type="entry name" value="PROPHAGE INTEGRASE"/>
    <property type="match status" value="1"/>
</dbReference>
<dbReference type="OrthoDB" id="255290at2"/>
<evidence type="ECO:0000259" key="6">
    <source>
        <dbReference type="PROSITE" id="PS51898"/>
    </source>
</evidence>